<reference evidence="6" key="1">
    <citation type="journal article" date="2019" name="Int. J. Syst. Evol. Microbiol.">
        <title>The Global Catalogue of Microorganisms (GCM) 10K type strain sequencing project: providing services to taxonomists for standard genome sequencing and annotation.</title>
        <authorList>
            <consortium name="The Broad Institute Genomics Platform"/>
            <consortium name="The Broad Institute Genome Sequencing Center for Infectious Disease"/>
            <person name="Wu L."/>
            <person name="Ma J."/>
        </authorList>
    </citation>
    <scope>NUCLEOTIDE SEQUENCE [LARGE SCALE GENOMIC DNA]</scope>
    <source>
        <strain evidence="6">CGMCC 1.12482</strain>
    </source>
</reference>
<evidence type="ECO:0000256" key="3">
    <source>
        <dbReference type="ARBA" id="ARBA00023163"/>
    </source>
</evidence>
<dbReference type="SMART" id="SM00342">
    <property type="entry name" value="HTH_ARAC"/>
    <property type="match status" value="1"/>
</dbReference>
<evidence type="ECO:0000256" key="1">
    <source>
        <dbReference type="ARBA" id="ARBA00023015"/>
    </source>
</evidence>
<dbReference type="Proteomes" id="UP000638188">
    <property type="component" value="Unassembled WGS sequence"/>
</dbReference>
<dbReference type="Pfam" id="PF12625">
    <property type="entry name" value="Arabinose_bd"/>
    <property type="match status" value="1"/>
</dbReference>
<dbReference type="InterPro" id="IPR032687">
    <property type="entry name" value="AraC-type_N"/>
</dbReference>
<protein>
    <submittedName>
        <fullName evidence="5">Transcriptional regulator</fullName>
    </submittedName>
</protein>
<dbReference type="Gene3D" id="1.10.10.60">
    <property type="entry name" value="Homeodomain-like"/>
    <property type="match status" value="1"/>
</dbReference>
<dbReference type="InterPro" id="IPR009057">
    <property type="entry name" value="Homeodomain-like_sf"/>
</dbReference>
<dbReference type="RefSeq" id="WP_223825352.1">
    <property type="nucleotide sequence ID" value="NZ_BMFF01000002.1"/>
</dbReference>
<feature type="domain" description="HTH araC/xylS-type" evidence="4">
    <location>
        <begin position="242"/>
        <end position="340"/>
    </location>
</feature>
<proteinExistence type="predicted"/>
<dbReference type="InterPro" id="IPR018060">
    <property type="entry name" value="HTH_AraC"/>
</dbReference>
<evidence type="ECO:0000259" key="4">
    <source>
        <dbReference type="PROSITE" id="PS01124"/>
    </source>
</evidence>
<dbReference type="EMBL" id="BMFF01000002">
    <property type="protein sequence ID" value="GGC93807.1"/>
    <property type="molecule type" value="Genomic_DNA"/>
</dbReference>
<dbReference type="SUPFAM" id="SSF46689">
    <property type="entry name" value="Homeodomain-like"/>
    <property type="match status" value="1"/>
</dbReference>
<comment type="caution">
    <text evidence="5">The sequence shown here is derived from an EMBL/GenBank/DDBJ whole genome shotgun (WGS) entry which is preliminary data.</text>
</comment>
<dbReference type="PRINTS" id="PR00032">
    <property type="entry name" value="HTHARAC"/>
</dbReference>
<name>A0ABQ1PAL4_9GAMM</name>
<sequence>MRLQAYRTKQDKGPAIQAMGETSEHSVTPLYSQAIVQAAQRLGLALPAELLAELRPGQRVPLATQDALWEAFCSASDDPLAGLRLGLEMQIGHLDSAGMLLVTSDTLGEALEGLIEYAPVIGDGGEFSVRHADDLVFIDYLPDYSVRRAERVEAVLASQLNLTRWSTGGRFQAAGLWLTHAPLIQPEDYARLISCPLHFNAGHNALGFVADQLHLPLIQANSALREHLRQLADQTLANLGQHSLNAAVQRLVRQHPRWGKERVAAELELSGRHLNRRLAEEGLSFKSLRESVLQQMACRALDGDQRVVAIAEELGFSDEGAFVRAFRRWQGTTPARYRAGRSASE</sequence>
<gene>
    <name evidence="5" type="ORF">GCM10007418_11660</name>
</gene>
<evidence type="ECO:0000313" key="5">
    <source>
        <dbReference type="EMBL" id="GGC93807.1"/>
    </source>
</evidence>
<keyword evidence="3" id="KW-0804">Transcription</keyword>
<evidence type="ECO:0000313" key="6">
    <source>
        <dbReference type="Proteomes" id="UP000638188"/>
    </source>
</evidence>
<organism evidence="5 6">
    <name type="scientific">Halopseudomonas salina</name>
    <dbReference type="NCBI Taxonomy" id="1323744"/>
    <lineage>
        <taxon>Bacteria</taxon>
        <taxon>Pseudomonadati</taxon>
        <taxon>Pseudomonadota</taxon>
        <taxon>Gammaproteobacteria</taxon>
        <taxon>Pseudomonadales</taxon>
        <taxon>Pseudomonadaceae</taxon>
        <taxon>Halopseudomonas</taxon>
    </lineage>
</organism>
<dbReference type="InterPro" id="IPR020449">
    <property type="entry name" value="Tscrpt_reg_AraC-type_HTH"/>
</dbReference>
<dbReference type="Pfam" id="PF12833">
    <property type="entry name" value="HTH_18"/>
    <property type="match status" value="1"/>
</dbReference>
<dbReference type="PANTHER" id="PTHR47894">
    <property type="entry name" value="HTH-TYPE TRANSCRIPTIONAL REGULATOR GADX"/>
    <property type="match status" value="1"/>
</dbReference>
<evidence type="ECO:0000256" key="2">
    <source>
        <dbReference type="ARBA" id="ARBA00023125"/>
    </source>
</evidence>
<keyword evidence="6" id="KW-1185">Reference proteome</keyword>
<dbReference type="PANTHER" id="PTHR47894:SF1">
    <property type="entry name" value="HTH-TYPE TRANSCRIPTIONAL REGULATOR VQSM"/>
    <property type="match status" value="1"/>
</dbReference>
<keyword evidence="2" id="KW-0238">DNA-binding</keyword>
<accession>A0ABQ1PAL4</accession>
<keyword evidence="1" id="KW-0805">Transcription regulation</keyword>
<dbReference type="PROSITE" id="PS01124">
    <property type="entry name" value="HTH_ARAC_FAMILY_2"/>
    <property type="match status" value="1"/>
</dbReference>